<reference evidence="14 15" key="1">
    <citation type="submission" date="2024-02" db="EMBL/GenBank/DDBJ databases">
        <authorList>
            <person name="Chen Y."/>
            <person name="Shah S."/>
            <person name="Dougan E. K."/>
            <person name="Thang M."/>
            <person name="Chan C."/>
        </authorList>
    </citation>
    <scope>NUCLEOTIDE SEQUENCE [LARGE SCALE GENOMIC DNA]</scope>
</reference>
<keyword evidence="9" id="KW-0496">Mitochondrion</keyword>
<keyword evidence="7" id="KW-0963">Cytoplasm</keyword>
<dbReference type="Gene3D" id="1.20.1520.10">
    <property type="entry name" value="ADP-ribosylation factor-like 2-binding protein, domain"/>
    <property type="match status" value="1"/>
</dbReference>
<evidence type="ECO:0000256" key="11">
    <source>
        <dbReference type="ARBA" id="ARBA00023242"/>
    </source>
</evidence>
<evidence type="ECO:0000256" key="3">
    <source>
        <dbReference type="ARBA" id="ARBA00004300"/>
    </source>
</evidence>
<organism evidence="14 15">
    <name type="scientific">Durusdinium trenchii</name>
    <dbReference type="NCBI Taxonomy" id="1381693"/>
    <lineage>
        <taxon>Eukaryota</taxon>
        <taxon>Sar</taxon>
        <taxon>Alveolata</taxon>
        <taxon>Dinophyceae</taxon>
        <taxon>Suessiales</taxon>
        <taxon>Symbiodiniaceae</taxon>
        <taxon>Durusdinium</taxon>
    </lineage>
</organism>
<evidence type="ECO:0000256" key="4">
    <source>
        <dbReference type="ARBA" id="ARBA00004569"/>
    </source>
</evidence>
<protein>
    <recommendedName>
        <fullName evidence="6">ADP-ribosylation factor-like protein 2-binding protein</fullName>
    </recommendedName>
</protein>
<evidence type="ECO:0000256" key="7">
    <source>
        <dbReference type="ARBA" id="ARBA00022490"/>
    </source>
</evidence>
<dbReference type="InterPro" id="IPR042541">
    <property type="entry name" value="BART_sf"/>
</dbReference>
<evidence type="ECO:0000259" key="13">
    <source>
        <dbReference type="Pfam" id="PF11527"/>
    </source>
</evidence>
<evidence type="ECO:0000256" key="6">
    <source>
        <dbReference type="ARBA" id="ARBA00014849"/>
    </source>
</evidence>
<evidence type="ECO:0000313" key="15">
    <source>
        <dbReference type="Proteomes" id="UP001642484"/>
    </source>
</evidence>
<comment type="subcellular location">
    <subcellularLocation>
        <location evidence="1">Cytoplasm</location>
        <location evidence="1">Cytoskeleton</location>
        <location evidence="1">Cilium basal body</location>
    </subcellularLocation>
    <subcellularLocation>
        <location evidence="3">Cytoplasm</location>
        <location evidence="3">Cytoskeleton</location>
        <location evidence="3">Microtubule organizing center</location>
        <location evidence="3">Centrosome</location>
    </subcellularLocation>
    <subcellularLocation>
        <location evidence="4">Mitochondrion intermembrane space</location>
    </subcellularLocation>
    <subcellularLocation>
        <location evidence="2">Nucleus</location>
    </subcellularLocation>
</comment>
<accession>A0ABP0NVV1</accession>
<name>A0ABP0NVV1_9DINO</name>
<dbReference type="PANTHER" id="PTHR15487">
    <property type="entry name" value="ADP-RIBOSYLATION FACTOR-LIKE PROTEIN 2-BINDING PROTEIN"/>
    <property type="match status" value="1"/>
</dbReference>
<evidence type="ECO:0000256" key="1">
    <source>
        <dbReference type="ARBA" id="ARBA00004120"/>
    </source>
</evidence>
<dbReference type="PANTHER" id="PTHR15487:SF4">
    <property type="entry name" value="ADP-RIBOSYLATION FACTOR-LIKE PROTEIN 2-BINDING PROTEIN"/>
    <property type="match status" value="1"/>
</dbReference>
<gene>
    <name evidence="14" type="ORF">CCMP2556_LOCUS33265</name>
</gene>
<proteinExistence type="inferred from homology"/>
<dbReference type="Pfam" id="PF11527">
    <property type="entry name" value="ARL2_Bind_BART"/>
    <property type="match status" value="1"/>
</dbReference>
<evidence type="ECO:0000256" key="5">
    <source>
        <dbReference type="ARBA" id="ARBA00009880"/>
    </source>
</evidence>
<keyword evidence="8" id="KW-0969">Cilium</keyword>
<evidence type="ECO:0000256" key="9">
    <source>
        <dbReference type="ARBA" id="ARBA00023128"/>
    </source>
</evidence>
<comment type="similarity">
    <text evidence="5">Belongs to the ARL2BP family.</text>
</comment>
<evidence type="ECO:0000313" key="14">
    <source>
        <dbReference type="EMBL" id="CAK9067711.1"/>
    </source>
</evidence>
<dbReference type="InterPro" id="IPR038849">
    <property type="entry name" value="ARL2BP"/>
</dbReference>
<feature type="domain" description="BART" evidence="13">
    <location>
        <begin position="88"/>
        <end position="195"/>
    </location>
</feature>
<comment type="caution">
    <text evidence="14">The sequence shown here is derived from an EMBL/GenBank/DDBJ whole genome shotgun (WGS) entry which is preliminary data.</text>
</comment>
<dbReference type="InterPro" id="IPR023379">
    <property type="entry name" value="BART_dom"/>
</dbReference>
<keyword evidence="11" id="KW-0539">Nucleus</keyword>
<evidence type="ECO:0000256" key="8">
    <source>
        <dbReference type="ARBA" id="ARBA00023069"/>
    </source>
</evidence>
<keyword evidence="10" id="KW-0206">Cytoskeleton</keyword>
<keyword evidence="15" id="KW-1185">Reference proteome</keyword>
<evidence type="ECO:0000256" key="12">
    <source>
        <dbReference type="ARBA" id="ARBA00023273"/>
    </source>
</evidence>
<keyword evidence="12" id="KW-0966">Cell projection</keyword>
<evidence type="ECO:0000256" key="10">
    <source>
        <dbReference type="ARBA" id="ARBA00023212"/>
    </source>
</evidence>
<dbReference type="EMBL" id="CAXAMN010022250">
    <property type="protein sequence ID" value="CAK9067711.1"/>
    <property type="molecule type" value="Genomic_DNA"/>
</dbReference>
<dbReference type="Proteomes" id="UP001642484">
    <property type="component" value="Unassembled WGS sequence"/>
</dbReference>
<evidence type="ECO:0000256" key="2">
    <source>
        <dbReference type="ARBA" id="ARBA00004123"/>
    </source>
</evidence>
<sequence>MVRVREKRETAMRISPDMMRRSWMKTFAEELAGYREAPKAPSEGDDFVDIVDSPDDGAELHAEMISGTGEDDDFTITGGPDDVEDFAFDRQVEALQEAVLDDSFQEVLNAFCREHCHHFEDTEENKLIYTDLFNQYSALIEGHLEKQMTSAIPGFSMGVFLEELAQRGEDEIDCAVLDLLISLSDFLSFKQQMLMVKEGDPGLSLSGTATMIHLDEDEEGEARPDLDGLLTVTPASPQGDWWAQTPWHPPQPSQKVVGALGSNQLWPCSKLWDLLRTLLVLAVGKRAMFGLQKRVDLVPASLGGSLDVREVQVLWNVKSVAFLGEHVGGKCAFLCQVFFEKLNIYLFFQLRPSLDSPRMHLASFSGLVLTSCFACCEFDHSVALLRWLLHQLSQDRKAATFVS</sequence>